<dbReference type="InterPro" id="IPR018764">
    <property type="entry name" value="RskA_C"/>
</dbReference>
<evidence type="ECO:0000256" key="1">
    <source>
        <dbReference type="SAM" id="MobiDB-lite"/>
    </source>
</evidence>
<evidence type="ECO:0000259" key="2">
    <source>
        <dbReference type="Pfam" id="PF10099"/>
    </source>
</evidence>
<dbReference type="EMBL" id="JAETXX010000004">
    <property type="protein sequence ID" value="MCF8714936.1"/>
    <property type="molecule type" value="Genomic_DNA"/>
</dbReference>
<organism evidence="3 4">
    <name type="scientific">Joostella atrarenae</name>
    <dbReference type="NCBI Taxonomy" id="679257"/>
    <lineage>
        <taxon>Bacteria</taxon>
        <taxon>Pseudomonadati</taxon>
        <taxon>Bacteroidota</taxon>
        <taxon>Flavobacteriia</taxon>
        <taxon>Flavobacteriales</taxon>
        <taxon>Flavobacteriaceae</taxon>
        <taxon>Joostella</taxon>
    </lineage>
</organism>
<dbReference type="RefSeq" id="WP_236958902.1">
    <property type="nucleotide sequence ID" value="NZ_JAETXX010000004.1"/>
</dbReference>
<sequence length="296" mass="30527">MKKIIRNGLAALLVGSLLFVSCSDDDDNNGVDVDTLTLNIDGLEDLGADYMYEGWIIVNGSPVSTGVFSVNADGELSQTDFAIEESILDAATTFVLSIEPTNDSDPAPADTKILVGDFSNDSASLTTGIVGDFSGATGSFFLRTPTDETGTNNGNDENGIWFGIPGAPPAAGLDLPTLPAGWVYEGWVVAEEGPLSTGTFTEFDAVDSGNPFSGTEANAGPPVPGEDFFLNAPDGFTFPLDVRGKTVVISVEPSPDNSPAPFTLKPLAGAAGTETAPTTHDLGLNLGSLPTGSVTR</sequence>
<keyword evidence="4" id="KW-1185">Reference proteome</keyword>
<dbReference type="PROSITE" id="PS51257">
    <property type="entry name" value="PROKAR_LIPOPROTEIN"/>
    <property type="match status" value="1"/>
</dbReference>
<feature type="region of interest" description="Disordered" evidence="1">
    <location>
        <begin position="271"/>
        <end position="296"/>
    </location>
</feature>
<dbReference type="Pfam" id="PF10099">
    <property type="entry name" value="RskA_C"/>
    <property type="match status" value="1"/>
</dbReference>
<reference evidence="3 4" key="1">
    <citation type="submission" date="2021-01" db="EMBL/GenBank/DDBJ databases">
        <title>Genome sequencing of Joostella atrarenae M1-2 (= KCTC 23194).</title>
        <authorList>
            <person name="Zakaria M.R."/>
            <person name="Lam M.Q."/>
            <person name="Chong C.S."/>
        </authorList>
    </citation>
    <scope>NUCLEOTIDE SEQUENCE [LARGE SCALE GENOMIC DNA]</scope>
    <source>
        <strain evidence="3 4">M1-2</strain>
    </source>
</reference>
<name>A0ABS9J3C4_9FLAO</name>
<evidence type="ECO:0000313" key="3">
    <source>
        <dbReference type="EMBL" id="MCF8714936.1"/>
    </source>
</evidence>
<proteinExistence type="predicted"/>
<feature type="domain" description="Anti-sigma K factor RskA C-terminal" evidence="2">
    <location>
        <begin position="35"/>
        <end position="108"/>
    </location>
</feature>
<accession>A0ABS9J3C4</accession>
<dbReference type="Proteomes" id="UP000829517">
    <property type="component" value="Unassembled WGS sequence"/>
</dbReference>
<protein>
    <submittedName>
        <fullName evidence="3">Anti-sigma factor</fullName>
    </submittedName>
</protein>
<evidence type="ECO:0000313" key="4">
    <source>
        <dbReference type="Proteomes" id="UP000829517"/>
    </source>
</evidence>
<comment type="caution">
    <text evidence="3">The sequence shown here is derived from an EMBL/GenBank/DDBJ whole genome shotgun (WGS) entry which is preliminary data.</text>
</comment>
<gene>
    <name evidence="3" type="ORF">JM658_08865</name>
</gene>